<gene>
    <name evidence="2" type="ORF">NS96R_18855</name>
</gene>
<dbReference type="Proteomes" id="UP000071644">
    <property type="component" value="Unassembled WGS sequence"/>
</dbReference>
<dbReference type="EMBL" id="LDSN01000058">
    <property type="protein sequence ID" value="KTT15477.1"/>
    <property type="molecule type" value="Genomic_DNA"/>
</dbReference>
<sequence length="294" mass="32949">MSKHSAAALIIDELRESPAYRLAGLVEMSRLEPAERSALRETHRGNAWPLLQQPELANLREIGPWLFGTKPDADLQGQSDFYSALGRTAGDALCGWIVSALPPARLAEHLSKAAVVEGPDDASYMLRYHTEHALPILHARHDLPGIAEWLAPIRSWWVALADPQHRAWRRLSGYDKPEHLHVPPIRIDQDCWDMLAGDPLLYRLADQLKAPLQAVGAKENCQSTRLGLVRQYLEQARQHGLTRQADLVDYVTLMALQGPALHNTPAWQQALNDALNHGRPLAEALQARTRQRTY</sequence>
<protein>
    <recommendedName>
        <fullName evidence="1">DUF4123 domain-containing protein</fullName>
    </recommendedName>
</protein>
<comment type="caution">
    <text evidence="2">The sequence shown here is derived from an EMBL/GenBank/DDBJ whole genome shotgun (WGS) entry which is preliminary data.</text>
</comment>
<organism evidence="2 3">
    <name type="scientific">Pseudomonas parafulva</name>
    <dbReference type="NCBI Taxonomy" id="157782"/>
    <lineage>
        <taxon>Bacteria</taxon>
        <taxon>Pseudomonadati</taxon>
        <taxon>Pseudomonadota</taxon>
        <taxon>Gammaproteobacteria</taxon>
        <taxon>Pseudomonadales</taxon>
        <taxon>Pseudomonadaceae</taxon>
        <taxon>Pseudomonas</taxon>
    </lineage>
</organism>
<evidence type="ECO:0000313" key="2">
    <source>
        <dbReference type="EMBL" id="KTT15477.1"/>
    </source>
</evidence>
<dbReference type="InterPro" id="IPR025391">
    <property type="entry name" value="DUF4123"/>
</dbReference>
<name>A0AAJ0LH13_9PSED</name>
<dbReference type="AlphaFoldDB" id="A0AAJ0LH13"/>
<dbReference type="Pfam" id="PF13503">
    <property type="entry name" value="DUF4123"/>
    <property type="match status" value="1"/>
</dbReference>
<feature type="domain" description="DUF4123" evidence="1">
    <location>
        <begin position="25"/>
        <end position="142"/>
    </location>
</feature>
<reference evidence="2 3" key="1">
    <citation type="journal article" date="2016" name="Front. Microbiol.">
        <title>Genomic Resource of Rice Seed Associated Bacteria.</title>
        <authorList>
            <person name="Midha S."/>
            <person name="Bansal K."/>
            <person name="Sharma S."/>
            <person name="Kumar N."/>
            <person name="Patil P.P."/>
            <person name="Chaudhry V."/>
            <person name="Patil P.B."/>
        </authorList>
    </citation>
    <scope>NUCLEOTIDE SEQUENCE [LARGE SCALE GENOMIC DNA]</scope>
    <source>
        <strain evidence="2 3">NS96</strain>
    </source>
</reference>
<proteinExistence type="predicted"/>
<accession>A0AAJ0LH13</accession>
<evidence type="ECO:0000259" key="1">
    <source>
        <dbReference type="Pfam" id="PF13503"/>
    </source>
</evidence>
<dbReference type="RefSeq" id="WP_058639687.1">
    <property type="nucleotide sequence ID" value="NZ_JADTVZ010000062.1"/>
</dbReference>
<evidence type="ECO:0000313" key="3">
    <source>
        <dbReference type="Proteomes" id="UP000071644"/>
    </source>
</evidence>